<dbReference type="EMBL" id="MN184887">
    <property type="protein sequence ID" value="QEQ95049.1"/>
    <property type="molecule type" value="Genomic_DNA"/>
</dbReference>
<accession>A0A5J6DAY1</accession>
<evidence type="ECO:0000313" key="2">
    <source>
        <dbReference type="Proteomes" id="UP000326545"/>
    </source>
</evidence>
<reference evidence="1 2" key="1">
    <citation type="submission" date="2019-07" db="EMBL/GenBank/DDBJ databases">
        <title>Complete genome sequence of bacteriophages infecting Erwinia pyrifoliae.</title>
        <authorList>
            <person name="Kim S.G."/>
            <person name="Park S.C."/>
        </authorList>
    </citation>
    <scope>NUCLEOTIDE SEQUENCE [LARGE SCALE GENOMIC DNA]</scope>
</reference>
<proteinExistence type="predicted"/>
<sequence length="97" mass="11520">MIINKDGSLKEVVKGFAQRRGLDVTLHDADDMRQVWVWDLENECEPLVMYRLNDDETLSYYSNLFSKLEDLPVWIDEKQKFNKLLDYVSDMLKADKM</sequence>
<keyword evidence="2" id="KW-1185">Reference proteome</keyword>
<dbReference type="Proteomes" id="UP000326545">
    <property type="component" value="Segment"/>
</dbReference>
<evidence type="ECO:0000313" key="1">
    <source>
        <dbReference type="EMBL" id="QEQ95049.1"/>
    </source>
</evidence>
<gene>
    <name evidence="1" type="ORF">pEpSNUABM01_223</name>
</gene>
<name>A0A5J6DAY1_9CAUD</name>
<protein>
    <submittedName>
        <fullName evidence="1">Uncharacterized protein</fullName>
    </submittedName>
</protein>
<organism evidence="1 2">
    <name type="scientific">Erwinia phage pEp_SNUABM_01</name>
    <dbReference type="NCBI Taxonomy" id="2601643"/>
    <lineage>
        <taxon>Viruses</taxon>
        <taxon>Duplodnaviria</taxon>
        <taxon>Heunggongvirae</taxon>
        <taxon>Uroviricota</taxon>
        <taxon>Caudoviricetes</taxon>
        <taxon>Vequintavirinae</taxon>
        <taxon>Henunavirus</taxon>
        <taxon>Henunavirus SNUABM01</taxon>
    </lineage>
</organism>